<evidence type="ECO:0000313" key="1">
    <source>
        <dbReference type="EMBL" id="CAD0348327.1"/>
    </source>
</evidence>
<gene>
    <name evidence="1" type="ORF">CFBP498_33560</name>
</gene>
<protein>
    <submittedName>
        <fullName evidence="1">Uncharacterized protein</fullName>
    </submittedName>
</protein>
<evidence type="ECO:0000313" key="2">
    <source>
        <dbReference type="Proteomes" id="UP000515406"/>
    </source>
</evidence>
<sequence length="66" mass="6990">MRSYGIFLVGTFALDATHKPYRQKHKRLHKGGVLGSGLAGDGALAGIDAGWRALAGCASVARPRKR</sequence>
<dbReference type="AlphaFoldDB" id="A0A6V7EAZ8"/>
<dbReference type="Proteomes" id="UP000515406">
    <property type="component" value="Chromosome"/>
</dbReference>
<dbReference type="EMBL" id="LR828257">
    <property type="protein sequence ID" value="CAD0348322.1"/>
    <property type="molecule type" value="Genomic_DNA"/>
</dbReference>
<reference evidence="1 2" key="1">
    <citation type="submission" date="2020-07" db="EMBL/GenBank/DDBJ databases">
        <authorList>
            <person name="Pothier F. J."/>
        </authorList>
    </citation>
    <scope>NUCLEOTIDE SEQUENCE [LARGE SCALE GENOMIC DNA]</scope>
    <source>
        <strain evidence="1 2">CFBP 498</strain>
    </source>
</reference>
<dbReference type="EMBL" id="LR828257">
    <property type="protein sequence ID" value="CAD0348327.1"/>
    <property type="molecule type" value="Genomic_DNA"/>
</dbReference>
<organism evidence="1 2">
    <name type="scientific">Xanthomonas hortorum pv. vitians</name>
    <dbReference type="NCBI Taxonomy" id="83224"/>
    <lineage>
        <taxon>Bacteria</taxon>
        <taxon>Pseudomonadati</taxon>
        <taxon>Pseudomonadota</taxon>
        <taxon>Gammaproteobacteria</taxon>
        <taxon>Lysobacterales</taxon>
        <taxon>Lysobacteraceae</taxon>
        <taxon>Xanthomonas</taxon>
    </lineage>
</organism>
<accession>A0A6V7EAZ8</accession>
<keyword evidence="2" id="KW-1185">Reference proteome</keyword>
<proteinExistence type="predicted"/>
<name>A0A6V7EAZ8_9XANT</name>